<dbReference type="PANTHER" id="PTHR10903:SF184">
    <property type="entry name" value="GTP-BINDING PROTEIN A"/>
    <property type="match status" value="1"/>
</dbReference>
<feature type="domain" description="AIG1-type G" evidence="4">
    <location>
        <begin position="1"/>
        <end position="146"/>
    </location>
</feature>
<dbReference type="OMA" id="WESASEP"/>
<comment type="caution">
    <text evidence="5">The sequence shown here is derived from an EMBL/GenBank/DDBJ whole genome shotgun (WGS) entry which is preliminary data.</text>
</comment>
<keyword evidence="6" id="KW-1185">Reference proteome</keyword>
<evidence type="ECO:0000256" key="2">
    <source>
        <dbReference type="ARBA" id="ARBA00022741"/>
    </source>
</evidence>
<dbReference type="InterPro" id="IPR006703">
    <property type="entry name" value="G_AIG1"/>
</dbReference>
<keyword evidence="3" id="KW-0342">GTP-binding</keyword>
<dbReference type="InterPro" id="IPR045058">
    <property type="entry name" value="GIMA/IAN/Toc"/>
</dbReference>
<dbReference type="AlphaFoldDB" id="A0AA38H111"/>
<dbReference type="EMBL" id="JAHRHJ020000001">
    <property type="protein sequence ID" value="KAH9330420.1"/>
    <property type="molecule type" value="Genomic_DNA"/>
</dbReference>
<evidence type="ECO:0000256" key="3">
    <source>
        <dbReference type="ARBA" id="ARBA00023134"/>
    </source>
</evidence>
<proteinExistence type="inferred from homology"/>
<feature type="non-terminal residue" evidence="5">
    <location>
        <position position="241"/>
    </location>
</feature>
<comment type="similarity">
    <text evidence="1">Belongs to the TRAFAC class TrmE-Era-EngA-EngB-Septin-like GTPase superfamily. AIG1/Toc34/Toc159-like paraseptin GTPase family. IAN subfamily.</text>
</comment>
<evidence type="ECO:0000256" key="1">
    <source>
        <dbReference type="ARBA" id="ARBA00008535"/>
    </source>
</evidence>
<accession>A0AA38H111</accession>
<dbReference type="InterPro" id="IPR027417">
    <property type="entry name" value="P-loop_NTPase"/>
</dbReference>
<dbReference type="Gene3D" id="3.40.50.300">
    <property type="entry name" value="P-loop containing nucleotide triphosphate hydrolases"/>
    <property type="match status" value="1"/>
</dbReference>
<sequence length="241" mass="27499">LFDTNVSKEFLQKELVKCIDLAKDGVHGVLYVVSLQNRFTPEEAAVLDSLQMLFGPKIVNYMVVLFTGGDMLEKKGLTLDEYLKECPKQLKEVIERCKRRMVVFDNKTPLETKKEKQRSELLKQVDSITTENGGQPYSNELFREAQATSKKSPSQLGCSQSAVGFSKQEMEKANAEQLKRLNDLWECSLYLDSTICGQTTVARGRWESASEPLEIKYSHRHTTCRLGMDRGTRKIKILYTE</sequence>
<dbReference type="PROSITE" id="PS51720">
    <property type="entry name" value="G_AIG1"/>
    <property type="match status" value="1"/>
</dbReference>
<evidence type="ECO:0000313" key="6">
    <source>
        <dbReference type="Proteomes" id="UP000824469"/>
    </source>
</evidence>
<dbReference type="FunFam" id="3.40.50.300:FF:000840">
    <property type="entry name" value="Immune-associated nucleotide-binding protein 9"/>
    <property type="match status" value="1"/>
</dbReference>
<keyword evidence="2" id="KW-0547">Nucleotide-binding</keyword>
<dbReference type="Pfam" id="PF04548">
    <property type="entry name" value="AIG1"/>
    <property type="match status" value="1"/>
</dbReference>
<dbReference type="SUPFAM" id="SSF52540">
    <property type="entry name" value="P-loop containing nucleoside triphosphate hydrolases"/>
    <property type="match status" value="1"/>
</dbReference>
<evidence type="ECO:0000313" key="5">
    <source>
        <dbReference type="EMBL" id="KAH9330420.1"/>
    </source>
</evidence>
<dbReference type="GO" id="GO:0005525">
    <property type="term" value="F:GTP binding"/>
    <property type="evidence" value="ECO:0007669"/>
    <property type="project" value="UniProtKB-KW"/>
</dbReference>
<dbReference type="Proteomes" id="UP000824469">
    <property type="component" value="Unassembled WGS sequence"/>
</dbReference>
<dbReference type="PANTHER" id="PTHR10903">
    <property type="entry name" value="GTPASE, IMAP FAMILY MEMBER-RELATED"/>
    <property type="match status" value="1"/>
</dbReference>
<evidence type="ECO:0000259" key="4">
    <source>
        <dbReference type="PROSITE" id="PS51720"/>
    </source>
</evidence>
<protein>
    <recommendedName>
        <fullName evidence="4">AIG1-type G domain-containing protein</fullName>
    </recommendedName>
</protein>
<reference evidence="5 6" key="1">
    <citation type="journal article" date="2021" name="Nat. Plants">
        <title>The Taxus genome provides insights into paclitaxel biosynthesis.</title>
        <authorList>
            <person name="Xiong X."/>
            <person name="Gou J."/>
            <person name="Liao Q."/>
            <person name="Li Y."/>
            <person name="Zhou Q."/>
            <person name="Bi G."/>
            <person name="Li C."/>
            <person name="Du R."/>
            <person name="Wang X."/>
            <person name="Sun T."/>
            <person name="Guo L."/>
            <person name="Liang H."/>
            <person name="Lu P."/>
            <person name="Wu Y."/>
            <person name="Zhang Z."/>
            <person name="Ro D.K."/>
            <person name="Shang Y."/>
            <person name="Huang S."/>
            <person name="Yan J."/>
        </authorList>
    </citation>
    <scope>NUCLEOTIDE SEQUENCE [LARGE SCALE GENOMIC DNA]</scope>
    <source>
        <strain evidence="5">Ta-2019</strain>
    </source>
</reference>
<gene>
    <name evidence="5" type="ORF">KI387_002528</name>
</gene>
<name>A0AA38H111_TAXCH</name>
<organism evidence="5 6">
    <name type="scientific">Taxus chinensis</name>
    <name type="common">Chinese yew</name>
    <name type="synonym">Taxus wallichiana var. chinensis</name>
    <dbReference type="NCBI Taxonomy" id="29808"/>
    <lineage>
        <taxon>Eukaryota</taxon>
        <taxon>Viridiplantae</taxon>
        <taxon>Streptophyta</taxon>
        <taxon>Embryophyta</taxon>
        <taxon>Tracheophyta</taxon>
        <taxon>Spermatophyta</taxon>
        <taxon>Pinopsida</taxon>
        <taxon>Pinidae</taxon>
        <taxon>Conifers II</taxon>
        <taxon>Cupressales</taxon>
        <taxon>Taxaceae</taxon>
        <taxon>Taxus</taxon>
    </lineage>
</organism>